<sequence>MQYNYRELVEALDEITGRDEDESFSVEVESDVVAVDVLKDITKCLIDIVDKIKSGEDQKEIVDKLQKACDILSDIRYNDESTEVADEEVLEAIAGCFGTEGMGPTIDKEGVQHYNEPGAPSYAARQGFVGD</sequence>
<dbReference type="RefSeq" id="YP_009102148.1">
    <property type="nucleotide sequence ID" value="NC_025447.1"/>
</dbReference>
<evidence type="ECO:0000313" key="2">
    <source>
        <dbReference type="Proteomes" id="UP000029889"/>
    </source>
</evidence>
<gene>
    <name evidence="1" type="primary">561</name>
    <name evidence="1" type="ORF">PBI_121Q_561</name>
</gene>
<dbReference type="Proteomes" id="UP000029889">
    <property type="component" value="Segment"/>
</dbReference>
<evidence type="ECO:0000313" key="1">
    <source>
        <dbReference type="EMBL" id="AIT14451.1"/>
    </source>
</evidence>
<accession>A0A097EYF0</accession>
<proteinExistence type="predicted"/>
<protein>
    <submittedName>
        <fullName evidence="1">Structural protein</fullName>
    </submittedName>
</protein>
<reference evidence="1 2" key="1">
    <citation type="submission" date="2014-09" db="EMBL/GenBank/DDBJ databases">
        <authorList>
            <person name="Lapin J.S."/>
            <person name="Pope W.H."/>
            <person name="Hua J."/>
            <person name="Ford M.E."/>
            <person name="Conway J.F."/>
            <person name="Hatfull G.F."/>
            <person name="Hendrix R.W."/>
        </authorList>
    </citation>
    <scope>NUCLEOTIDE SEQUENCE [LARGE SCALE GENOMIC DNA]</scope>
</reference>
<dbReference type="KEGG" id="vg:22111601"/>
<dbReference type="EMBL" id="KM507819">
    <property type="protein sequence ID" value="AIT14451.1"/>
    <property type="molecule type" value="Genomic_DNA"/>
</dbReference>
<name>A0A097EYF0_9CAUD</name>
<dbReference type="GeneID" id="22111601"/>
<organism evidence="1 2">
    <name type="scientific">Escherichia phage 121Q</name>
    <dbReference type="NCBI Taxonomy" id="1555202"/>
    <lineage>
        <taxon>Viruses</taxon>
        <taxon>Duplodnaviria</taxon>
        <taxon>Heunggongvirae</taxon>
        <taxon>Uroviricota</taxon>
        <taxon>Caudoviricetes</taxon>
        <taxon>Asteriusvirus</taxon>
        <taxon>Asteriusvirus av121Q</taxon>
    </lineage>
</organism>
<keyword evidence="2" id="KW-1185">Reference proteome</keyword>